<comment type="caution">
    <text evidence="2">The sequence shown here is derived from an EMBL/GenBank/DDBJ whole genome shotgun (WGS) entry which is preliminary data.</text>
</comment>
<feature type="chain" id="PRO_5046346158" description="DUF4352 domain-containing protein" evidence="1">
    <location>
        <begin position="21"/>
        <end position="258"/>
    </location>
</feature>
<reference evidence="2 3" key="1">
    <citation type="submission" date="2020-11" db="EMBL/GenBank/DDBJ databases">
        <title>Fusibacter basophilias sp. nov.</title>
        <authorList>
            <person name="Qiu D."/>
        </authorList>
    </citation>
    <scope>NUCLEOTIDE SEQUENCE [LARGE SCALE GENOMIC DNA]</scope>
    <source>
        <strain evidence="2 3">Q10-2</strain>
    </source>
</reference>
<keyword evidence="3" id="KW-1185">Reference proteome</keyword>
<sequence length="258" mass="28287">MLRKGIIFLICVAVSMGLMACGSKENEQVNINTVLVDDEYVTITYLGLNKSNENVPTLKLSIENKSDVNYTVRTDKVSADDNMVSTYFSESPAPGEKIDAALEIEDVDHFNTLEGTFVLSDSNYDTLKEAPFKLTLDGTAEPKKEEASEETGVVLVDDDCTKITYLGLAEESITGPTLILSVENKSDKTIIVLSDQFYVDDQEIESMLGGDRIVAGKKAKQELTLFADKDFTTVKGTIVLNDEASNTIATEQVEINIK</sequence>
<evidence type="ECO:0000256" key="1">
    <source>
        <dbReference type="SAM" id="SignalP"/>
    </source>
</evidence>
<proteinExistence type="predicted"/>
<evidence type="ECO:0000313" key="3">
    <source>
        <dbReference type="Proteomes" id="UP000614200"/>
    </source>
</evidence>
<gene>
    <name evidence="2" type="ORF">ISU02_03425</name>
</gene>
<protein>
    <recommendedName>
        <fullName evidence="4">DUF4352 domain-containing protein</fullName>
    </recommendedName>
</protein>
<feature type="signal peptide" evidence="1">
    <location>
        <begin position="1"/>
        <end position="20"/>
    </location>
</feature>
<dbReference type="RefSeq" id="WP_194700392.1">
    <property type="nucleotide sequence ID" value="NZ_JADKNH010000002.1"/>
</dbReference>
<keyword evidence="1" id="KW-0732">Signal</keyword>
<dbReference type="EMBL" id="JADKNH010000002">
    <property type="protein sequence ID" value="MBF4692150.1"/>
    <property type="molecule type" value="Genomic_DNA"/>
</dbReference>
<evidence type="ECO:0008006" key="4">
    <source>
        <dbReference type="Google" id="ProtNLM"/>
    </source>
</evidence>
<evidence type="ECO:0000313" key="2">
    <source>
        <dbReference type="EMBL" id="MBF4692150.1"/>
    </source>
</evidence>
<organism evidence="2 3">
    <name type="scientific">Fusibacter ferrireducens</name>
    <dbReference type="NCBI Taxonomy" id="2785058"/>
    <lineage>
        <taxon>Bacteria</taxon>
        <taxon>Bacillati</taxon>
        <taxon>Bacillota</taxon>
        <taxon>Clostridia</taxon>
        <taxon>Eubacteriales</taxon>
        <taxon>Eubacteriales Family XII. Incertae Sedis</taxon>
        <taxon>Fusibacter</taxon>
    </lineage>
</organism>
<name>A0ABR9ZNU5_9FIRM</name>
<dbReference type="Proteomes" id="UP000614200">
    <property type="component" value="Unassembled WGS sequence"/>
</dbReference>
<dbReference type="PROSITE" id="PS51257">
    <property type="entry name" value="PROKAR_LIPOPROTEIN"/>
    <property type="match status" value="1"/>
</dbReference>
<accession>A0ABR9ZNU5</accession>